<evidence type="ECO:0000256" key="2">
    <source>
        <dbReference type="ARBA" id="ARBA00008133"/>
    </source>
</evidence>
<reference evidence="11" key="1">
    <citation type="submission" date="2022-11" db="EMBL/GenBank/DDBJ databases">
        <title>Description of Microcella daejonensis nov. sp, isolated from riverside soil.</title>
        <authorList>
            <person name="Molina K.M."/>
            <person name="Kim S.B."/>
        </authorList>
    </citation>
    <scope>NUCLEOTIDE SEQUENCE</scope>
    <source>
        <strain evidence="11">MMS21-STM12</strain>
    </source>
</reference>
<dbReference type="Pfam" id="PF02602">
    <property type="entry name" value="HEM4"/>
    <property type="match status" value="1"/>
</dbReference>
<evidence type="ECO:0000313" key="11">
    <source>
        <dbReference type="EMBL" id="WAB82407.1"/>
    </source>
</evidence>
<dbReference type="GO" id="GO:0006782">
    <property type="term" value="P:protoporphyrinogen IX biosynthetic process"/>
    <property type="evidence" value="ECO:0007669"/>
    <property type="project" value="UniProtKB-UniRule"/>
</dbReference>
<dbReference type="Proteomes" id="UP001164706">
    <property type="component" value="Chromosome"/>
</dbReference>
<dbReference type="GO" id="GO:0004852">
    <property type="term" value="F:uroporphyrinogen-III synthase activity"/>
    <property type="evidence" value="ECO:0007669"/>
    <property type="project" value="UniProtKB-UniRule"/>
</dbReference>
<evidence type="ECO:0000256" key="3">
    <source>
        <dbReference type="ARBA" id="ARBA00013109"/>
    </source>
</evidence>
<evidence type="ECO:0000313" key="12">
    <source>
        <dbReference type="Proteomes" id="UP001164706"/>
    </source>
</evidence>
<dbReference type="CDD" id="cd06578">
    <property type="entry name" value="HemD"/>
    <property type="match status" value="1"/>
</dbReference>
<dbReference type="PANTHER" id="PTHR38042">
    <property type="entry name" value="UROPORPHYRINOGEN-III SYNTHASE, CHLOROPLASTIC"/>
    <property type="match status" value="1"/>
</dbReference>
<evidence type="ECO:0000256" key="1">
    <source>
        <dbReference type="ARBA" id="ARBA00004772"/>
    </source>
</evidence>
<dbReference type="InterPro" id="IPR036108">
    <property type="entry name" value="4pyrrol_syn_uPrphyn_synt_sf"/>
</dbReference>
<evidence type="ECO:0000256" key="4">
    <source>
        <dbReference type="ARBA" id="ARBA00023239"/>
    </source>
</evidence>
<evidence type="ECO:0000256" key="7">
    <source>
        <dbReference type="ARBA" id="ARBA00040167"/>
    </source>
</evidence>
<comment type="similarity">
    <text evidence="2 9">Belongs to the uroporphyrinogen-III synthase family.</text>
</comment>
<evidence type="ECO:0000256" key="5">
    <source>
        <dbReference type="ARBA" id="ARBA00023244"/>
    </source>
</evidence>
<evidence type="ECO:0000256" key="6">
    <source>
        <dbReference type="ARBA" id="ARBA00037589"/>
    </source>
</evidence>
<dbReference type="SUPFAM" id="SSF69618">
    <property type="entry name" value="HemD-like"/>
    <property type="match status" value="1"/>
</dbReference>
<comment type="catalytic activity">
    <reaction evidence="8 9">
        <text>hydroxymethylbilane = uroporphyrinogen III + H2O</text>
        <dbReference type="Rhea" id="RHEA:18965"/>
        <dbReference type="ChEBI" id="CHEBI:15377"/>
        <dbReference type="ChEBI" id="CHEBI:57308"/>
        <dbReference type="ChEBI" id="CHEBI:57845"/>
        <dbReference type="EC" id="4.2.1.75"/>
    </reaction>
</comment>
<keyword evidence="4 9" id="KW-0456">Lyase</keyword>
<dbReference type="PANTHER" id="PTHR38042:SF1">
    <property type="entry name" value="UROPORPHYRINOGEN-III SYNTHASE, CHLOROPLASTIC"/>
    <property type="match status" value="1"/>
</dbReference>
<dbReference type="KEGG" id="mdb:OVN18_05230"/>
<feature type="domain" description="Tetrapyrrole biosynthesis uroporphyrinogen III synthase" evidence="10">
    <location>
        <begin position="40"/>
        <end position="257"/>
    </location>
</feature>
<dbReference type="GO" id="GO:0006780">
    <property type="term" value="P:uroporphyrinogen III biosynthetic process"/>
    <property type="evidence" value="ECO:0007669"/>
    <property type="project" value="UniProtKB-UniRule"/>
</dbReference>
<dbReference type="InterPro" id="IPR039793">
    <property type="entry name" value="UROS/Hem4"/>
</dbReference>
<keyword evidence="5 9" id="KW-0627">Porphyrin biosynthesis</keyword>
<comment type="function">
    <text evidence="6 9">Catalyzes cyclization of the linear tetrapyrrole, hydroxymethylbilane, to the macrocyclic uroporphyrinogen III.</text>
</comment>
<accession>A0A9E8MMU3</accession>
<evidence type="ECO:0000256" key="9">
    <source>
        <dbReference type="RuleBase" id="RU366031"/>
    </source>
</evidence>
<comment type="pathway">
    <text evidence="1 9">Porphyrin-containing compound metabolism; protoporphyrin-IX biosynthesis; coproporphyrinogen-III from 5-aminolevulinate: step 3/4.</text>
</comment>
<keyword evidence="12" id="KW-1185">Reference proteome</keyword>
<evidence type="ECO:0000259" key="10">
    <source>
        <dbReference type="Pfam" id="PF02602"/>
    </source>
</evidence>
<sequence>MSLPSDAIIDRTPTGALPVIKPLLGWRVLVPRGGKWGDGISAALRTLGAIPVVAPLINFAGTENPEQLAAELDRLQSGEYGWLVVTSATTVDVLMSQGVRLPERTRVAAVGETTAHALQLAGYRVDFVPGDHSARGLVKEWPGTQADGPVLIPQSEIAEPTLVSGLSAAGIDARFVSAYRTIGTAAPAAVVHDVAAGRINALLVSSGSVARQIAEQFSPLPSSTVCICIGPRTAFDARAAGLTVQGIAEERSSAALVRALSDYVLESGDVRPPAAR</sequence>
<dbReference type="RefSeq" id="WP_267782423.1">
    <property type="nucleotide sequence ID" value="NZ_CP113089.1"/>
</dbReference>
<organism evidence="11 12">
    <name type="scientific">Microcella daejeonensis</name>
    <dbReference type="NCBI Taxonomy" id="2994971"/>
    <lineage>
        <taxon>Bacteria</taxon>
        <taxon>Bacillati</taxon>
        <taxon>Actinomycetota</taxon>
        <taxon>Actinomycetes</taxon>
        <taxon>Micrococcales</taxon>
        <taxon>Microbacteriaceae</taxon>
        <taxon>Microcella</taxon>
    </lineage>
</organism>
<proteinExistence type="inferred from homology"/>
<protein>
    <recommendedName>
        <fullName evidence="7 9">Uroporphyrinogen-III synthase</fullName>
        <ecNumber evidence="3 9">4.2.1.75</ecNumber>
    </recommendedName>
</protein>
<gene>
    <name evidence="11" type="ORF">OVN18_05230</name>
</gene>
<evidence type="ECO:0000256" key="8">
    <source>
        <dbReference type="ARBA" id="ARBA00048617"/>
    </source>
</evidence>
<dbReference type="EMBL" id="CP113089">
    <property type="protein sequence ID" value="WAB82407.1"/>
    <property type="molecule type" value="Genomic_DNA"/>
</dbReference>
<dbReference type="AlphaFoldDB" id="A0A9E8MMU3"/>
<dbReference type="InterPro" id="IPR003754">
    <property type="entry name" value="4pyrrol_synth_uPrphyn_synth"/>
</dbReference>
<dbReference type="Gene3D" id="3.40.50.10090">
    <property type="match status" value="2"/>
</dbReference>
<dbReference type="EC" id="4.2.1.75" evidence="3 9"/>
<name>A0A9E8MMU3_9MICO</name>